<dbReference type="EMBL" id="WNNK01000012">
    <property type="protein sequence ID" value="MUF05860.1"/>
    <property type="molecule type" value="Genomic_DNA"/>
</dbReference>
<accession>A0A6I3W5E9</accession>
<feature type="signal peptide" evidence="1">
    <location>
        <begin position="1"/>
        <end position="26"/>
    </location>
</feature>
<feature type="chain" id="PRO_5026200329" description="Protein activator of alkane oxidation PraB" evidence="1">
    <location>
        <begin position="27"/>
        <end position="164"/>
    </location>
</feature>
<protein>
    <recommendedName>
        <fullName evidence="4">Protein activator of alkane oxidation PraB</fullName>
    </recommendedName>
</protein>
<gene>
    <name evidence="2" type="ORF">GNF76_16010</name>
</gene>
<proteinExistence type="predicted"/>
<name>A0A6I3W5E9_9PSED</name>
<dbReference type="RefSeq" id="WP_155584114.1">
    <property type="nucleotide sequence ID" value="NZ_JBHSTH010000034.1"/>
</dbReference>
<dbReference type="OrthoDB" id="4461327at2"/>
<dbReference type="AlphaFoldDB" id="A0A6I3W5E9"/>
<comment type="caution">
    <text evidence="2">The sequence shown here is derived from an EMBL/GenBank/DDBJ whole genome shotgun (WGS) entry which is preliminary data.</text>
</comment>
<sequence length="164" mass="16744">MNGLSKIIINGALLVGFSSATYMASAASFVPPGMFSGAGGTITIKTPTTFGSPVTCGISVNGSIGEFTEPRITGVSITGAGVCGLLKANYLSWPLRADSLTSGYLSEVGFTIKGILPATNCGFGTMNINWNNVSKRLTVSNQALSGNCTVVSLEIVLPSLSIAN</sequence>
<reference evidence="2 3" key="1">
    <citation type="submission" date="2019-11" db="EMBL/GenBank/DDBJ databases">
        <title>Pseudomonas karstica sp. nov. and Pseudomonas spelaei sp. nov. from karst caves.</title>
        <authorList>
            <person name="Zeman M."/>
        </authorList>
    </citation>
    <scope>NUCLEOTIDE SEQUENCE [LARGE SCALE GENOMIC DNA]</scope>
    <source>
        <strain evidence="2 3">CCM 7893</strain>
    </source>
</reference>
<evidence type="ECO:0008006" key="4">
    <source>
        <dbReference type="Google" id="ProtNLM"/>
    </source>
</evidence>
<evidence type="ECO:0000313" key="2">
    <source>
        <dbReference type="EMBL" id="MUF05860.1"/>
    </source>
</evidence>
<dbReference type="NCBIfam" id="NF041562">
    <property type="entry name" value="PraB"/>
    <property type="match status" value="1"/>
</dbReference>
<keyword evidence="1" id="KW-0732">Signal</keyword>
<organism evidence="2 3">
    <name type="scientific">Pseudomonas spelaei</name>
    <dbReference type="NCBI Taxonomy" id="1055469"/>
    <lineage>
        <taxon>Bacteria</taxon>
        <taxon>Pseudomonadati</taxon>
        <taxon>Pseudomonadota</taxon>
        <taxon>Gammaproteobacteria</taxon>
        <taxon>Pseudomonadales</taxon>
        <taxon>Pseudomonadaceae</taxon>
        <taxon>Pseudomonas</taxon>
    </lineage>
</organism>
<evidence type="ECO:0000313" key="3">
    <source>
        <dbReference type="Proteomes" id="UP000438196"/>
    </source>
</evidence>
<keyword evidence="3" id="KW-1185">Reference proteome</keyword>
<dbReference type="Proteomes" id="UP000438196">
    <property type="component" value="Unassembled WGS sequence"/>
</dbReference>
<evidence type="ECO:0000256" key="1">
    <source>
        <dbReference type="SAM" id="SignalP"/>
    </source>
</evidence>